<comment type="similarity">
    <text evidence="1">Belongs to the transglycosylase family. Rpf subfamily.</text>
</comment>
<dbReference type="InterPro" id="IPR010618">
    <property type="entry name" value="RPF"/>
</dbReference>
<keyword evidence="6" id="KW-1185">Reference proteome</keyword>
<feature type="domain" description="G5" evidence="4">
    <location>
        <begin position="203"/>
        <end position="283"/>
    </location>
</feature>
<dbReference type="Gene3D" id="2.20.230.10">
    <property type="entry name" value="Resuscitation-promoting factor rpfb"/>
    <property type="match status" value="1"/>
</dbReference>
<dbReference type="EMBL" id="JAAKZI010000013">
    <property type="protein sequence ID" value="NGN83624.1"/>
    <property type="molecule type" value="Genomic_DNA"/>
</dbReference>
<dbReference type="RefSeq" id="WP_165181761.1">
    <property type="nucleotide sequence ID" value="NZ_JAAKZI010000013.1"/>
</dbReference>
<dbReference type="InterPro" id="IPR023346">
    <property type="entry name" value="Lysozyme-like_dom_sf"/>
</dbReference>
<evidence type="ECO:0000256" key="2">
    <source>
        <dbReference type="ARBA" id="ARBA00022729"/>
    </source>
</evidence>
<evidence type="ECO:0000256" key="1">
    <source>
        <dbReference type="ARBA" id="ARBA00010830"/>
    </source>
</evidence>
<dbReference type="Pfam" id="PF06737">
    <property type="entry name" value="Transglycosylas"/>
    <property type="match status" value="1"/>
</dbReference>
<dbReference type="Proteomes" id="UP000479226">
    <property type="component" value="Unassembled WGS sequence"/>
</dbReference>
<dbReference type="Gene3D" id="1.10.530.10">
    <property type="match status" value="1"/>
</dbReference>
<dbReference type="Pfam" id="PF03990">
    <property type="entry name" value="DUF348"/>
    <property type="match status" value="3"/>
</dbReference>
<organism evidence="5 6">
    <name type="scientific">Arthrobacter silviterrae</name>
    <dbReference type="NCBI Taxonomy" id="2026658"/>
    <lineage>
        <taxon>Bacteria</taxon>
        <taxon>Bacillati</taxon>
        <taxon>Actinomycetota</taxon>
        <taxon>Actinomycetes</taxon>
        <taxon>Micrococcales</taxon>
        <taxon>Micrococcaceae</taxon>
        <taxon>Arthrobacter</taxon>
    </lineage>
</organism>
<evidence type="ECO:0000313" key="5">
    <source>
        <dbReference type="EMBL" id="NGN83624.1"/>
    </source>
</evidence>
<accession>A0ABX0D9P9</accession>
<dbReference type="SMART" id="SM01208">
    <property type="entry name" value="G5"/>
    <property type="match status" value="1"/>
</dbReference>
<evidence type="ECO:0000313" key="6">
    <source>
        <dbReference type="Proteomes" id="UP000479226"/>
    </source>
</evidence>
<gene>
    <name evidence="5" type="ORF">G6N77_09170</name>
</gene>
<dbReference type="Pfam" id="PF07501">
    <property type="entry name" value="G5"/>
    <property type="match status" value="1"/>
</dbReference>
<dbReference type="PROSITE" id="PS51109">
    <property type="entry name" value="G5"/>
    <property type="match status" value="1"/>
</dbReference>
<keyword evidence="2" id="KW-0732">Signal</keyword>
<keyword evidence="3" id="KW-0378">Hydrolase</keyword>
<dbReference type="InterPro" id="IPR011098">
    <property type="entry name" value="G5_dom"/>
</dbReference>
<dbReference type="SUPFAM" id="SSF53955">
    <property type="entry name" value="Lysozyme-like"/>
    <property type="match status" value="1"/>
</dbReference>
<sequence>MSFLYSANGKLNVFKLAGQAAVLIALVAGLLAFAGANKSVSLTVDGQASSVSTFGGTVASVLKKADVTVGQADQVTPALTTQVSDGTAITVNTAKHVTVTLDGAQHTVSTTSSRVSGLISQLGIASNARISAPLDSLVASSSDISIITPKQVTVVADGKKTVKTTTAETVSSVLADAGVKVAKTDLVSVPEAAKVVEHMVIKVSRVNSSAATETAPIAFDTVQTVDPAMFKDQKKTVRAGVAGTLEKTFKTISIDGHVVDRVETGSSVVTAAVAAQVTVGGKDRPATPAATPAAGANTGAAAPAMSNTAMWDAIAQCESGGNWAINTGNGYYGGLQFDIGTWISNGGGAYAPNASLATKAQQIAIANKVYAQRGLGPWGCAGAAG</sequence>
<dbReference type="CDD" id="cd13925">
    <property type="entry name" value="RPF"/>
    <property type="match status" value="1"/>
</dbReference>
<evidence type="ECO:0000259" key="4">
    <source>
        <dbReference type="PROSITE" id="PS51109"/>
    </source>
</evidence>
<proteinExistence type="inferred from homology"/>
<comment type="caution">
    <text evidence="5">The sequence shown here is derived from an EMBL/GenBank/DDBJ whole genome shotgun (WGS) entry which is preliminary data.</text>
</comment>
<dbReference type="InterPro" id="IPR007137">
    <property type="entry name" value="DUF348"/>
</dbReference>
<reference evidence="5 6" key="1">
    <citation type="submission" date="2020-02" db="EMBL/GenBank/DDBJ databases">
        <title>Genome sequence of the type strain DSM 27180 of Arthrobacter silviterrae.</title>
        <authorList>
            <person name="Gao J."/>
            <person name="Sun J."/>
        </authorList>
    </citation>
    <scope>NUCLEOTIDE SEQUENCE [LARGE SCALE GENOMIC DNA]</scope>
    <source>
        <strain evidence="5 6">DSM 27180</strain>
    </source>
</reference>
<name>A0ABX0D9P9_9MICC</name>
<protein>
    <submittedName>
        <fullName evidence="5">DUF348 domain-containing protein</fullName>
    </submittedName>
</protein>
<evidence type="ECO:0000256" key="3">
    <source>
        <dbReference type="ARBA" id="ARBA00022801"/>
    </source>
</evidence>